<name>A0A1H8VPM8_9FIRM</name>
<evidence type="ECO:0000256" key="1">
    <source>
        <dbReference type="ARBA" id="ARBA00004571"/>
    </source>
</evidence>
<dbReference type="PANTHER" id="PTHR32552">
    <property type="entry name" value="FERRICHROME IRON RECEPTOR-RELATED"/>
    <property type="match status" value="1"/>
</dbReference>
<reference evidence="13 14" key="1">
    <citation type="submission" date="2016-10" db="EMBL/GenBank/DDBJ databases">
        <authorList>
            <person name="de Groot N.N."/>
        </authorList>
    </citation>
    <scope>NUCLEOTIDE SEQUENCE [LARGE SCALE GENOMIC DNA]</scope>
    <source>
        <strain evidence="13 14">DSM 13305</strain>
    </source>
</reference>
<organism evidence="13 14">
    <name type="scientific">Propionispora vibrioides</name>
    <dbReference type="NCBI Taxonomy" id="112903"/>
    <lineage>
        <taxon>Bacteria</taxon>
        <taxon>Bacillati</taxon>
        <taxon>Bacillota</taxon>
        <taxon>Negativicutes</taxon>
        <taxon>Selenomonadales</taxon>
        <taxon>Sporomusaceae</taxon>
        <taxon>Propionispora</taxon>
    </lineage>
</organism>
<keyword evidence="6 10" id="KW-0798">TonB box</keyword>
<gene>
    <name evidence="13" type="ORF">SAMN04490178_11253</name>
</gene>
<evidence type="ECO:0000313" key="14">
    <source>
        <dbReference type="Proteomes" id="UP000198847"/>
    </source>
</evidence>
<evidence type="ECO:0000256" key="4">
    <source>
        <dbReference type="ARBA" id="ARBA00022452"/>
    </source>
</evidence>
<dbReference type="NCBIfam" id="TIGR01783">
    <property type="entry name" value="TonB-siderophor"/>
    <property type="match status" value="1"/>
</dbReference>
<evidence type="ECO:0000256" key="5">
    <source>
        <dbReference type="ARBA" id="ARBA00022692"/>
    </source>
</evidence>
<keyword evidence="7 9" id="KW-0472">Membrane</keyword>
<dbReference type="CDD" id="cd01347">
    <property type="entry name" value="ligand_gated_channel"/>
    <property type="match status" value="1"/>
</dbReference>
<dbReference type="EMBL" id="FODY01000012">
    <property type="protein sequence ID" value="SEP17365.1"/>
    <property type="molecule type" value="Genomic_DNA"/>
</dbReference>
<evidence type="ECO:0000259" key="12">
    <source>
        <dbReference type="Pfam" id="PF07715"/>
    </source>
</evidence>
<keyword evidence="8 9" id="KW-0998">Cell outer membrane</keyword>
<accession>A0A1H8VPM8</accession>
<keyword evidence="14" id="KW-1185">Reference proteome</keyword>
<evidence type="ECO:0000256" key="7">
    <source>
        <dbReference type="ARBA" id="ARBA00023136"/>
    </source>
</evidence>
<dbReference type="InterPro" id="IPR000531">
    <property type="entry name" value="Beta-barrel_TonB"/>
</dbReference>
<dbReference type="Gene3D" id="2.40.170.20">
    <property type="entry name" value="TonB-dependent receptor, beta-barrel domain"/>
    <property type="match status" value="1"/>
</dbReference>
<evidence type="ECO:0000256" key="10">
    <source>
        <dbReference type="RuleBase" id="RU003357"/>
    </source>
</evidence>
<feature type="domain" description="TonB-dependent receptor plug" evidence="12">
    <location>
        <begin position="98"/>
        <end position="191"/>
    </location>
</feature>
<dbReference type="GO" id="GO:0038023">
    <property type="term" value="F:signaling receptor activity"/>
    <property type="evidence" value="ECO:0007669"/>
    <property type="project" value="InterPro"/>
</dbReference>
<dbReference type="OrthoDB" id="9775095at2"/>
<dbReference type="STRING" id="112903.SAMN04490178_11253"/>
<keyword evidence="5 9" id="KW-0812">Transmembrane</keyword>
<dbReference type="GO" id="GO:0015344">
    <property type="term" value="F:siderophore uptake transmembrane transporter activity"/>
    <property type="evidence" value="ECO:0007669"/>
    <property type="project" value="TreeGrafter"/>
</dbReference>
<proteinExistence type="inferred from homology"/>
<evidence type="ECO:0000256" key="6">
    <source>
        <dbReference type="ARBA" id="ARBA00023077"/>
    </source>
</evidence>
<feature type="domain" description="TonB-dependent receptor-like beta-barrel" evidence="11">
    <location>
        <begin position="283"/>
        <end position="713"/>
    </location>
</feature>
<comment type="subcellular location">
    <subcellularLocation>
        <location evidence="1 9">Cell outer membrane</location>
        <topology evidence="1 9">Multi-pass membrane protein</topology>
    </subcellularLocation>
</comment>
<dbReference type="SUPFAM" id="SSF56935">
    <property type="entry name" value="Porins"/>
    <property type="match status" value="1"/>
</dbReference>
<evidence type="ECO:0000313" key="13">
    <source>
        <dbReference type="EMBL" id="SEP17365.1"/>
    </source>
</evidence>
<comment type="similarity">
    <text evidence="2 9 10">Belongs to the TonB-dependent receptor family.</text>
</comment>
<protein>
    <submittedName>
        <fullName evidence="13">Iron complex outermembrane recepter protein</fullName>
    </submittedName>
</protein>
<dbReference type="InterPro" id="IPR039426">
    <property type="entry name" value="TonB-dep_rcpt-like"/>
</dbReference>
<dbReference type="Pfam" id="PF07715">
    <property type="entry name" value="Plug"/>
    <property type="match status" value="1"/>
</dbReference>
<dbReference type="Gene3D" id="2.170.130.10">
    <property type="entry name" value="TonB-dependent receptor, plug domain"/>
    <property type="match status" value="1"/>
</dbReference>
<dbReference type="Proteomes" id="UP000198847">
    <property type="component" value="Unassembled WGS sequence"/>
</dbReference>
<evidence type="ECO:0000259" key="11">
    <source>
        <dbReference type="Pfam" id="PF00593"/>
    </source>
</evidence>
<dbReference type="RefSeq" id="WP_091747121.1">
    <property type="nucleotide sequence ID" value="NZ_FODY01000012.1"/>
</dbReference>
<evidence type="ECO:0000256" key="8">
    <source>
        <dbReference type="ARBA" id="ARBA00023237"/>
    </source>
</evidence>
<evidence type="ECO:0000256" key="3">
    <source>
        <dbReference type="ARBA" id="ARBA00022448"/>
    </source>
</evidence>
<dbReference type="Pfam" id="PF00593">
    <property type="entry name" value="TonB_dep_Rec_b-barrel"/>
    <property type="match status" value="1"/>
</dbReference>
<keyword evidence="3 9" id="KW-0813">Transport</keyword>
<keyword evidence="4 9" id="KW-1134">Transmembrane beta strand</keyword>
<dbReference type="InterPro" id="IPR010105">
    <property type="entry name" value="TonB_sidphr_rcpt"/>
</dbReference>
<dbReference type="PROSITE" id="PS52016">
    <property type="entry name" value="TONB_DEPENDENT_REC_3"/>
    <property type="match status" value="1"/>
</dbReference>
<evidence type="ECO:0000256" key="2">
    <source>
        <dbReference type="ARBA" id="ARBA00009810"/>
    </source>
</evidence>
<dbReference type="AlphaFoldDB" id="A0A1H8VPM8"/>
<evidence type="ECO:0000256" key="9">
    <source>
        <dbReference type="PROSITE-ProRule" id="PRU01360"/>
    </source>
</evidence>
<dbReference type="GO" id="GO:0009279">
    <property type="term" value="C:cell outer membrane"/>
    <property type="evidence" value="ECO:0007669"/>
    <property type="project" value="UniProtKB-SubCell"/>
</dbReference>
<dbReference type="InterPro" id="IPR036942">
    <property type="entry name" value="Beta-barrel_TonB_sf"/>
</dbReference>
<sequence length="744" mass="82101">MRKKKLSATQKRLLCAFIGSSLFWHTPVLGYGEESPEAVPATGHTTEEKVAKDSGQYEFNLEGIEVTAKRLRTTSPIYAGGQVARESNLGVLGNRDFMDTPFSITSYTSQAIEDRQASTLQDILRSDSSVRFGTSDGHIMENFTIRGLTVNNEYIYFNGMAGLAPQGRVPLEFVDRVEVLKGPAALLYGGVNASVGGAINLVPKRAAEEDFTTLTTDYTSQTQLGGHIDISRRFGEDKELGVRFNGVYKDGETEIDDQSKKRLLGSLAIDYTKDKWRTTLDAYGSQESYDNGSVSMYNFYQNSTTKQYSYSDAPDGSTNLLKGAYGTLRNNAFLFKTEYDLQDNITAYASIGKLASTSTGYITGNHIRSLKSDGTATINLYNQYLWTDTTSADFSIRANYQTGSVKHQLNLGYNQTDTDSASTYNSITGIQTNLYNPTSLASYYSLLSTPSRPNKTSETNLSSLFFGDTLSFDKAKTELTLGLRKQNVETYSYALNTGALTSSYESDATTPVIGLVVKPWGDSVSLYANYIEALSPGTVVSNTSYSNYGQVLAPYRTKQQEVGVKWDQGKFANTLAFFQINKPNSLVENSVQSYDGEQRHEGVEWNTFGNVSEHVRLLGGITYLDAKVTRAASNQGKVPYGTPRWLMNAGAEWDTPWNRDLTLSLLAVYTGTQYADSGNTVKLPSSVRFDLGARYKTTVDHTPVTFRANVENIFNKHYWSGAFSDGYVTLGGPRTFKLSATWNL</sequence>
<dbReference type="PANTHER" id="PTHR32552:SF82">
    <property type="entry name" value="FCUA PROTEIN"/>
    <property type="match status" value="1"/>
</dbReference>
<dbReference type="InterPro" id="IPR037066">
    <property type="entry name" value="Plug_dom_sf"/>
</dbReference>
<dbReference type="GO" id="GO:0015891">
    <property type="term" value="P:siderophore transport"/>
    <property type="evidence" value="ECO:0007669"/>
    <property type="project" value="InterPro"/>
</dbReference>
<dbReference type="InterPro" id="IPR012910">
    <property type="entry name" value="Plug_dom"/>
</dbReference>